<dbReference type="InterPro" id="IPR036890">
    <property type="entry name" value="HATPase_C_sf"/>
</dbReference>
<gene>
    <name evidence="11" type="ORF">A2856_04165</name>
</gene>
<evidence type="ECO:0000256" key="7">
    <source>
        <dbReference type="ARBA" id="ARBA00022840"/>
    </source>
</evidence>
<evidence type="ECO:0000256" key="8">
    <source>
        <dbReference type="ARBA" id="ARBA00023012"/>
    </source>
</evidence>
<evidence type="ECO:0000256" key="9">
    <source>
        <dbReference type="SAM" id="Phobius"/>
    </source>
</evidence>
<dbReference type="Pfam" id="PF00512">
    <property type="entry name" value="HisKA"/>
    <property type="match status" value="1"/>
</dbReference>
<dbReference type="Gene3D" id="3.30.565.10">
    <property type="entry name" value="Histidine kinase-like ATPase, C-terminal domain"/>
    <property type="match status" value="1"/>
</dbReference>
<comment type="catalytic activity">
    <reaction evidence="1">
        <text>ATP + protein L-histidine = ADP + protein N-phospho-L-histidine.</text>
        <dbReference type="EC" id="2.7.13.3"/>
    </reaction>
</comment>
<evidence type="ECO:0000256" key="4">
    <source>
        <dbReference type="ARBA" id="ARBA00022679"/>
    </source>
</evidence>
<keyword evidence="9" id="KW-1133">Transmembrane helix</keyword>
<reference evidence="11 12" key="1">
    <citation type="journal article" date="2016" name="Nat. Commun.">
        <title>Thousands of microbial genomes shed light on interconnected biogeochemical processes in an aquifer system.</title>
        <authorList>
            <person name="Anantharaman K."/>
            <person name="Brown C.T."/>
            <person name="Hug L.A."/>
            <person name="Sharon I."/>
            <person name="Castelle C.J."/>
            <person name="Probst A.J."/>
            <person name="Thomas B.C."/>
            <person name="Singh A."/>
            <person name="Wilkins M.J."/>
            <person name="Karaoz U."/>
            <person name="Brodie E.L."/>
            <person name="Williams K.H."/>
            <person name="Hubbard S.S."/>
            <person name="Banfield J.F."/>
        </authorList>
    </citation>
    <scope>NUCLEOTIDE SEQUENCE [LARGE SCALE GENOMIC DNA]</scope>
</reference>
<feature type="domain" description="Histidine kinase" evidence="10">
    <location>
        <begin position="145"/>
        <end position="384"/>
    </location>
</feature>
<dbReference type="STRING" id="1802385.A2856_04165"/>
<keyword evidence="5" id="KW-0547">Nucleotide-binding</keyword>
<evidence type="ECO:0000256" key="3">
    <source>
        <dbReference type="ARBA" id="ARBA00022553"/>
    </source>
</evidence>
<dbReference type="EC" id="2.7.13.3" evidence="2"/>
<dbReference type="PRINTS" id="PR00344">
    <property type="entry name" value="BCTRLSENSOR"/>
</dbReference>
<dbReference type="FunFam" id="3.30.565.10:FF:000006">
    <property type="entry name" value="Sensor histidine kinase WalK"/>
    <property type="match status" value="1"/>
</dbReference>
<dbReference type="GO" id="GO:0000156">
    <property type="term" value="F:phosphorelay response regulator activity"/>
    <property type="evidence" value="ECO:0007669"/>
    <property type="project" value="TreeGrafter"/>
</dbReference>
<proteinExistence type="predicted"/>
<dbReference type="GO" id="GO:0000155">
    <property type="term" value="F:phosphorelay sensor kinase activity"/>
    <property type="evidence" value="ECO:0007669"/>
    <property type="project" value="InterPro"/>
</dbReference>
<dbReference type="CDD" id="cd00075">
    <property type="entry name" value="HATPase"/>
    <property type="match status" value="1"/>
</dbReference>
<evidence type="ECO:0000256" key="5">
    <source>
        <dbReference type="ARBA" id="ARBA00022741"/>
    </source>
</evidence>
<evidence type="ECO:0000256" key="6">
    <source>
        <dbReference type="ARBA" id="ARBA00022777"/>
    </source>
</evidence>
<evidence type="ECO:0000259" key="10">
    <source>
        <dbReference type="PROSITE" id="PS50109"/>
    </source>
</evidence>
<feature type="transmembrane region" description="Helical" evidence="9">
    <location>
        <begin position="44"/>
        <end position="63"/>
    </location>
</feature>
<organism evidence="11 12">
    <name type="scientific">Candidatus Uhrbacteria bacterium RIFCSPHIGHO2_01_FULL_63_20</name>
    <dbReference type="NCBI Taxonomy" id="1802385"/>
    <lineage>
        <taxon>Bacteria</taxon>
        <taxon>Candidatus Uhriibacteriota</taxon>
    </lineage>
</organism>
<dbReference type="SUPFAM" id="SSF47384">
    <property type="entry name" value="Homodimeric domain of signal transducing histidine kinase"/>
    <property type="match status" value="1"/>
</dbReference>
<evidence type="ECO:0000313" key="11">
    <source>
        <dbReference type="EMBL" id="OGL67222.1"/>
    </source>
</evidence>
<evidence type="ECO:0000313" key="12">
    <source>
        <dbReference type="Proteomes" id="UP000177885"/>
    </source>
</evidence>
<dbReference type="GO" id="GO:0030295">
    <property type="term" value="F:protein kinase activator activity"/>
    <property type="evidence" value="ECO:0007669"/>
    <property type="project" value="TreeGrafter"/>
</dbReference>
<accession>A0A1F7TMM1</accession>
<dbReference type="Pfam" id="PF02518">
    <property type="entry name" value="HATPase_c"/>
    <property type="match status" value="1"/>
</dbReference>
<dbReference type="InterPro" id="IPR004358">
    <property type="entry name" value="Sig_transdc_His_kin-like_C"/>
</dbReference>
<keyword evidence="9" id="KW-0472">Membrane</keyword>
<dbReference type="AlphaFoldDB" id="A0A1F7TMM1"/>
<keyword evidence="3" id="KW-0597">Phosphoprotein</keyword>
<keyword evidence="9" id="KW-0812">Transmembrane</keyword>
<evidence type="ECO:0000256" key="2">
    <source>
        <dbReference type="ARBA" id="ARBA00012438"/>
    </source>
</evidence>
<comment type="caution">
    <text evidence="11">The sequence shown here is derived from an EMBL/GenBank/DDBJ whole genome shotgun (WGS) entry which is preliminary data.</text>
</comment>
<dbReference type="GO" id="GO:0005524">
    <property type="term" value="F:ATP binding"/>
    <property type="evidence" value="ECO:0007669"/>
    <property type="project" value="UniProtKB-KW"/>
</dbReference>
<dbReference type="PANTHER" id="PTHR42878:SF7">
    <property type="entry name" value="SENSOR HISTIDINE KINASE GLRK"/>
    <property type="match status" value="1"/>
</dbReference>
<name>A0A1F7TMM1_9BACT</name>
<keyword evidence="8" id="KW-0902">Two-component regulatory system</keyword>
<keyword evidence="7" id="KW-0067">ATP-binding</keyword>
<dbReference type="InterPro" id="IPR005467">
    <property type="entry name" value="His_kinase_dom"/>
</dbReference>
<feature type="transmembrane region" description="Helical" evidence="9">
    <location>
        <begin position="16"/>
        <end position="38"/>
    </location>
</feature>
<dbReference type="Proteomes" id="UP000177885">
    <property type="component" value="Unassembled WGS sequence"/>
</dbReference>
<dbReference type="InterPro" id="IPR003594">
    <property type="entry name" value="HATPase_dom"/>
</dbReference>
<evidence type="ECO:0000256" key="1">
    <source>
        <dbReference type="ARBA" id="ARBA00000085"/>
    </source>
</evidence>
<dbReference type="EMBL" id="MGDT01000003">
    <property type="protein sequence ID" value="OGL67222.1"/>
    <property type="molecule type" value="Genomic_DNA"/>
</dbReference>
<dbReference type="CDD" id="cd00082">
    <property type="entry name" value="HisKA"/>
    <property type="match status" value="1"/>
</dbReference>
<dbReference type="SMART" id="SM00387">
    <property type="entry name" value="HATPase_c"/>
    <property type="match status" value="1"/>
</dbReference>
<dbReference type="InterPro" id="IPR003661">
    <property type="entry name" value="HisK_dim/P_dom"/>
</dbReference>
<keyword evidence="4" id="KW-0808">Transferase</keyword>
<dbReference type="Gene3D" id="1.10.287.130">
    <property type="match status" value="1"/>
</dbReference>
<dbReference type="InterPro" id="IPR036097">
    <property type="entry name" value="HisK_dim/P_sf"/>
</dbReference>
<dbReference type="PANTHER" id="PTHR42878">
    <property type="entry name" value="TWO-COMPONENT HISTIDINE KINASE"/>
    <property type="match status" value="1"/>
</dbReference>
<dbReference type="GO" id="GO:0007234">
    <property type="term" value="P:osmosensory signaling via phosphorelay pathway"/>
    <property type="evidence" value="ECO:0007669"/>
    <property type="project" value="TreeGrafter"/>
</dbReference>
<dbReference type="SMART" id="SM00388">
    <property type="entry name" value="HisKA"/>
    <property type="match status" value="1"/>
</dbReference>
<dbReference type="SUPFAM" id="SSF55874">
    <property type="entry name" value="ATPase domain of HSP90 chaperone/DNA topoisomerase II/histidine kinase"/>
    <property type="match status" value="1"/>
</dbReference>
<protein>
    <recommendedName>
        <fullName evidence="2">histidine kinase</fullName>
        <ecNumber evidence="2">2.7.13.3</ecNumber>
    </recommendedName>
</protein>
<dbReference type="PROSITE" id="PS50109">
    <property type="entry name" value="HIS_KIN"/>
    <property type="match status" value="1"/>
</dbReference>
<sequence>MDKKRHSRLPSIRGRILSAFLAFGLAIVVLVAFAMTVADQMTNVAFMLALVLFLAGLLSWHLASALTREVRVLARAVRDAEEAPPQPIPPSSFIPETSEIQELALSLQEYAWRTRTLTAAALDDAQACRARASENTSILSEFMYYIAHVLRTPVNAIRWTVESLKNEETGTVTEAQRELLDKLEYSTVKLASVADELQDAFIVLRGDALHLRPAPCDITRVIDEVVGTWAVPLRRKNLKVVWRHPSKALPQLNADEHRIAQVLNILIDNAIKYSSQGSTISIRVQAIDKNPPSEVAKQCAVPPGTGRCMVVAVSDQGIGIPRAEASSLFRPFFRGAKARELWVDGKGLGLTLARAIVSTHGGQIWFSSRPGKGTGVHFSIPLDGTDRVRPAEG</sequence>
<dbReference type="InterPro" id="IPR050351">
    <property type="entry name" value="BphY/WalK/GraS-like"/>
</dbReference>
<keyword evidence="6" id="KW-0418">Kinase</keyword>